<dbReference type="AlphaFoldDB" id="A0A8H4LNM1"/>
<accession>A0A8H4LNM1</accession>
<dbReference type="Proteomes" id="UP000554235">
    <property type="component" value="Unassembled WGS sequence"/>
</dbReference>
<dbReference type="OrthoDB" id="3477330at2759"/>
<dbReference type="PANTHER" id="PTHR37534">
    <property type="entry name" value="TRANSCRIPTIONAL ACTIVATOR PROTEIN UGA3"/>
    <property type="match status" value="1"/>
</dbReference>
<dbReference type="Pfam" id="PF00172">
    <property type="entry name" value="Zn_clus"/>
    <property type="match status" value="1"/>
</dbReference>
<dbReference type="Pfam" id="PF11951">
    <property type="entry name" value="Fungal_trans_2"/>
    <property type="match status" value="1"/>
</dbReference>
<protein>
    <submittedName>
        <fullName evidence="4">ARG81-Transcription factor involved in arginine metabolism</fullName>
    </submittedName>
</protein>
<dbReference type="InterPro" id="IPR021858">
    <property type="entry name" value="Fun_TF"/>
</dbReference>
<dbReference type="InterPro" id="IPR036864">
    <property type="entry name" value="Zn2-C6_fun-type_DNA-bd_sf"/>
</dbReference>
<gene>
    <name evidence="4" type="ORF">FALBO_487</name>
</gene>
<dbReference type="PROSITE" id="PS00463">
    <property type="entry name" value="ZN2_CY6_FUNGAL_1"/>
    <property type="match status" value="1"/>
</dbReference>
<name>A0A8H4LNM1_9HYPO</name>
<dbReference type="GO" id="GO:0000981">
    <property type="term" value="F:DNA-binding transcription factor activity, RNA polymerase II-specific"/>
    <property type="evidence" value="ECO:0007669"/>
    <property type="project" value="InterPro"/>
</dbReference>
<dbReference type="SUPFAM" id="SSF57701">
    <property type="entry name" value="Zn2/Cys6 DNA-binding domain"/>
    <property type="match status" value="1"/>
</dbReference>
<feature type="domain" description="Zn(2)-C6 fungal-type" evidence="3">
    <location>
        <begin position="16"/>
        <end position="44"/>
    </location>
</feature>
<sequence>MPPNSRLKKHTKTFSGCWTCRARKVKCDEARPRCRQCRRKGTECEGYGVRLQWVNDNGEADPPYLVAPRSAISPDPHRHVIPYSQVNRILTRLDSLDQRRKTVPQNGVSLYLDCFGVFATGIDNSPTVSPEEATQLIPDSPLVMPEIASSVDTSPSFDFADALAISSWQPQSPDVSQSLPFEPTPIDFLEEICNDPWSLADSTFFDCGVIDNDGLQLQSYQDRPTIASFNLLPTPTHFSNNERFLMYHYSQRVIYIFCVVDHEKSPWKTIHLPKALQATGELSVQGSTSIIRKALTNTLLGISAYLLCNETKSQLRTDEALTWKSAADSYRGKAITLLRDAVEQDLYSKSPPKYKDFLATTLSMITMNVISGDTATCGIHLDGAYRLITQAQKWKRKYSHKAQALHRIYFYLRTIYESTVPLHLRASRRGSSATKPTIRNPREEPDVYCRSLLRDQMRGYESGLSLELDARITNCERIYGIPHSLLFLLAQVIDLIDKIHHARDPDSSTLVPDELVEECDSLEKDIMDWPINAGLEESAQAIELTESKIIHHHTLAFHNALVIYFAQHVRVVGHRFLQPYVTAVLDSMEVIEALKIGTQILAAPLYWPAFIAGSEAFDKGLQTRFRSWYGHVQIYRIVALRTGISVLEDVWKAGPSARNRTTSYWRAVVDKSDVQLMLS</sequence>
<dbReference type="GO" id="GO:0008270">
    <property type="term" value="F:zinc ion binding"/>
    <property type="evidence" value="ECO:0007669"/>
    <property type="project" value="InterPro"/>
</dbReference>
<evidence type="ECO:0000313" key="4">
    <source>
        <dbReference type="EMBL" id="KAF4472620.1"/>
    </source>
</evidence>
<evidence type="ECO:0000259" key="3">
    <source>
        <dbReference type="PROSITE" id="PS50048"/>
    </source>
</evidence>
<dbReference type="PANTHER" id="PTHR37534:SF46">
    <property type="entry name" value="ZN(II)2CYS6 TRANSCRIPTION FACTOR (EUROFUNG)"/>
    <property type="match status" value="1"/>
</dbReference>
<comment type="caution">
    <text evidence="4">The sequence shown here is derived from an EMBL/GenBank/DDBJ whole genome shotgun (WGS) entry which is preliminary data.</text>
</comment>
<keyword evidence="2" id="KW-0539">Nucleus</keyword>
<dbReference type="PROSITE" id="PS50048">
    <property type="entry name" value="ZN2_CY6_FUNGAL_2"/>
    <property type="match status" value="1"/>
</dbReference>
<comment type="subcellular location">
    <subcellularLocation>
        <location evidence="1">Nucleus</location>
    </subcellularLocation>
</comment>
<keyword evidence="5" id="KW-1185">Reference proteome</keyword>
<dbReference type="SMART" id="SM00066">
    <property type="entry name" value="GAL4"/>
    <property type="match status" value="1"/>
</dbReference>
<dbReference type="GO" id="GO:0005634">
    <property type="term" value="C:nucleus"/>
    <property type="evidence" value="ECO:0007669"/>
    <property type="project" value="UniProtKB-SubCell"/>
</dbReference>
<reference evidence="4 5" key="1">
    <citation type="submission" date="2020-01" db="EMBL/GenBank/DDBJ databases">
        <title>Identification and distribution of gene clusters putatively required for synthesis of sphingolipid metabolism inhibitors in phylogenetically diverse species of the filamentous fungus Fusarium.</title>
        <authorList>
            <person name="Kim H.-S."/>
            <person name="Busman M."/>
            <person name="Brown D.W."/>
            <person name="Divon H."/>
            <person name="Uhlig S."/>
            <person name="Proctor R.H."/>
        </authorList>
    </citation>
    <scope>NUCLEOTIDE SEQUENCE [LARGE SCALE GENOMIC DNA]</scope>
    <source>
        <strain evidence="4 5">NRRL 20459</strain>
    </source>
</reference>
<dbReference type="InterPro" id="IPR001138">
    <property type="entry name" value="Zn2Cys6_DnaBD"/>
</dbReference>
<dbReference type="Gene3D" id="4.10.240.10">
    <property type="entry name" value="Zn(2)-C6 fungal-type DNA-binding domain"/>
    <property type="match status" value="1"/>
</dbReference>
<evidence type="ECO:0000313" key="5">
    <source>
        <dbReference type="Proteomes" id="UP000554235"/>
    </source>
</evidence>
<evidence type="ECO:0000256" key="1">
    <source>
        <dbReference type="ARBA" id="ARBA00004123"/>
    </source>
</evidence>
<dbReference type="CDD" id="cd00067">
    <property type="entry name" value="GAL4"/>
    <property type="match status" value="1"/>
</dbReference>
<dbReference type="EMBL" id="JAADYS010000057">
    <property type="protein sequence ID" value="KAF4472620.1"/>
    <property type="molecule type" value="Genomic_DNA"/>
</dbReference>
<proteinExistence type="predicted"/>
<evidence type="ECO:0000256" key="2">
    <source>
        <dbReference type="ARBA" id="ARBA00023242"/>
    </source>
</evidence>
<organism evidence="4 5">
    <name type="scientific">Fusarium albosuccineum</name>
    <dbReference type="NCBI Taxonomy" id="1237068"/>
    <lineage>
        <taxon>Eukaryota</taxon>
        <taxon>Fungi</taxon>
        <taxon>Dikarya</taxon>
        <taxon>Ascomycota</taxon>
        <taxon>Pezizomycotina</taxon>
        <taxon>Sordariomycetes</taxon>
        <taxon>Hypocreomycetidae</taxon>
        <taxon>Hypocreales</taxon>
        <taxon>Nectriaceae</taxon>
        <taxon>Fusarium</taxon>
        <taxon>Fusarium decemcellulare species complex</taxon>
    </lineage>
</organism>